<dbReference type="SMART" id="SM00415">
    <property type="entry name" value="HSF"/>
    <property type="match status" value="1"/>
</dbReference>
<feature type="compositionally biased region" description="Polar residues" evidence="3">
    <location>
        <begin position="213"/>
        <end position="224"/>
    </location>
</feature>
<feature type="compositionally biased region" description="Basic and acidic residues" evidence="3">
    <location>
        <begin position="151"/>
        <end position="172"/>
    </location>
</feature>
<gene>
    <name evidence="5" type="primary">HSR1_1</name>
    <name evidence="5" type="ORF">PHYBOEH_003108</name>
</gene>
<accession>A0A8T1WPA9</accession>
<dbReference type="Pfam" id="PF00447">
    <property type="entry name" value="HSF_DNA-bind"/>
    <property type="match status" value="1"/>
</dbReference>
<evidence type="ECO:0000256" key="2">
    <source>
        <dbReference type="RuleBase" id="RU004020"/>
    </source>
</evidence>
<protein>
    <submittedName>
        <fullName evidence="5">Transcription factor Hsr1</fullName>
    </submittedName>
</protein>
<comment type="similarity">
    <text evidence="2">Belongs to the HSF family.</text>
</comment>
<comment type="caution">
    <text evidence="5">The sequence shown here is derived from an EMBL/GenBank/DDBJ whole genome shotgun (WGS) entry which is preliminary data.</text>
</comment>
<dbReference type="PANTHER" id="PTHR10015">
    <property type="entry name" value="HEAT SHOCK TRANSCRIPTION FACTOR"/>
    <property type="match status" value="1"/>
</dbReference>
<evidence type="ECO:0000256" key="1">
    <source>
        <dbReference type="ARBA" id="ARBA00023125"/>
    </source>
</evidence>
<dbReference type="OrthoDB" id="119997at2759"/>
<sequence length="445" mass="48268">MAAGIPTGFVRKLYRILDHESSVIIGWDTDGSSFSIHDSAALDAEVLPRYFRGRLSAFRQQLVDHNFKRRDCEENEAREEYFHPNFRRGCPECLNKIERKPKKSAKTRQNGHHALNKAAGTVPNASNLKGNLSLTVRLQVPPLEGKRTKRSREPEAETDEATKRLKQQEQQKTKTKNPLFTNDPETTLSLAKFVEGSGLLPASSELPDPISYLSKTGGNESAAQDNGGADTDAVPVPIFSDDMVKSALFFLVSSSCTGVEKNPATTMVSADVAAPAVAAGTTTAPNLLTAATTSTSSFLASLLASSSTGGNPTTAWARGSNPLFSDQTMDGEDDSIWNLLVASSVDRVRSAIDGVTSQQEKLQLILDEREKLEEQRKRVGAPAGPIVPRRPAGNSPQGTQQKQQNPLFATETTSPSVRDGPAEDDLWRLLMSSSIDSFRRVTDGL</sequence>
<evidence type="ECO:0000313" key="6">
    <source>
        <dbReference type="Proteomes" id="UP000693981"/>
    </source>
</evidence>
<feature type="region of interest" description="Disordered" evidence="3">
    <location>
        <begin position="210"/>
        <end position="230"/>
    </location>
</feature>
<keyword evidence="6" id="KW-1185">Reference proteome</keyword>
<proteinExistence type="inferred from homology"/>
<dbReference type="GO" id="GO:0043565">
    <property type="term" value="F:sequence-specific DNA binding"/>
    <property type="evidence" value="ECO:0007669"/>
    <property type="project" value="InterPro"/>
</dbReference>
<evidence type="ECO:0000313" key="5">
    <source>
        <dbReference type="EMBL" id="KAG7395862.1"/>
    </source>
</evidence>
<organism evidence="5 6">
    <name type="scientific">Phytophthora boehmeriae</name>
    <dbReference type="NCBI Taxonomy" id="109152"/>
    <lineage>
        <taxon>Eukaryota</taxon>
        <taxon>Sar</taxon>
        <taxon>Stramenopiles</taxon>
        <taxon>Oomycota</taxon>
        <taxon>Peronosporomycetes</taxon>
        <taxon>Peronosporales</taxon>
        <taxon>Peronosporaceae</taxon>
        <taxon>Phytophthora</taxon>
    </lineage>
</organism>
<evidence type="ECO:0000256" key="3">
    <source>
        <dbReference type="SAM" id="MobiDB-lite"/>
    </source>
</evidence>
<dbReference type="PANTHER" id="PTHR10015:SF206">
    <property type="entry name" value="HSF-TYPE DNA-BINDING DOMAIN-CONTAINING PROTEIN"/>
    <property type="match status" value="1"/>
</dbReference>
<dbReference type="Proteomes" id="UP000693981">
    <property type="component" value="Unassembled WGS sequence"/>
</dbReference>
<evidence type="ECO:0000259" key="4">
    <source>
        <dbReference type="SMART" id="SM00415"/>
    </source>
</evidence>
<name>A0A8T1WPA9_9STRA</name>
<feature type="compositionally biased region" description="Polar residues" evidence="3">
    <location>
        <begin position="123"/>
        <end position="136"/>
    </location>
</feature>
<feature type="region of interest" description="Disordered" evidence="3">
    <location>
        <begin position="375"/>
        <end position="422"/>
    </location>
</feature>
<keyword evidence="1" id="KW-0238">DNA-binding</keyword>
<dbReference type="AlphaFoldDB" id="A0A8T1WPA9"/>
<reference evidence="5" key="1">
    <citation type="submission" date="2021-02" db="EMBL/GenBank/DDBJ databases">
        <authorList>
            <person name="Palmer J.M."/>
        </authorList>
    </citation>
    <scope>NUCLEOTIDE SEQUENCE</scope>
    <source>
        <strain evidence="5">SCRP23</strain>
    </source>
</reference>
<dbReference type="EMBL" id="JAGDFL010000184">
    <property type="protein sequence ID" value="KAG7395862.1"/>
    <property type="molecule type" value="Genomic_DNA"/>
</dbReference>
<dbReference type="InterPro" id="IPR000232">
    <property type="entry name" value="HSF_DNA-bd"/>
</dbReference>
<feature type="compositionally biased region" description="Polar residues" evidence="3">
    <location>
        <begin position="394"/>
        <end position="416"/>
    </location>
</feature>
<dbReference type="GO" id="GO:0003700">
    <property type="term" value="F:DNA-binding transcription factor activity"/>
    <property type="evidence" value="ECO:0007669"/>
    <property type="project" value="InterPro"/>
</dbReference>
<feature type="domain" description="HSF-type DNA-binding" evidence="4">
    <location>
        <begin position="5"/>
        <end position="100"/>
    </location>
</feature>
<feature type="region of interest" description="Disordered" evidence="3">
    <location>
        <begin position="116"/>
        <end position="184"/>
    </location>
</feature>